<name>A0A8S4G8A5_PLUXY</name>
<reference evidence="1" key="1">
    <citation type="submission" date="2020-11" db="EMBL/GenBank/DDBJ databases">
        <authorList>
            <person name="Whiteford S."/>
        </authorList>
    </citation>
    <scope>NUCLEOTIDE SEQUENCE</scope>
</reference>
<gene>
    <name evidence="1" type="ORF">PLXY2_LOCUS14954</name>
</gene>
<proteinExistence type="predicted"/>
<dbReference type="AlphaFoldDB" id="A0A8S4G8A5"/>
<comment type="caution">
    <text evidence="1">The sequence shown here is derived from an EMBL/GenBank/DDBJ whole genome shotgun (WGS) entry which is preliminary data.</text>
</comment>
<protein>
    <submittedName>
        <fullName evidence="1">(diamondback moth) hypothetical protein</fullName>
    </submittedName>
</protein>
<organism evidence="1 2">
    <name type="scientific">Plutella xylostella</name>
    <name type="common">Diamondback moth</name>
    <name type="synonym">Plutella maculipennis</name>
    <dbReference type="NCBI Taxonomy" id="51655"/>
    <lineage>
        <taxon>Eukaryota</taxon>
        <taxon>Metazoa</taxon>
        <taxon>Ecdysozoa</taxon>
        <taxon>Arthropoda</taxon>
        <taxon>Hexapoda</taxon>
        <taxon>Insecta</taxon>
        <taxon>Pterygota</taxon>
        <taxon>Neoptera</taxon>
        <taxon>Endopterygota</taxon>
        <taxon>Lepidoptera</taxon>
        <taxon>Glossata</taxon>
        <taxon>Ditrysia</taxon>
        <taxon>Yponomeutoidea</taxon>
        <taxon>Plutellidae</taxon>
        <taxon>Plutella</taxon>
    </lineage>
</organism>
<keyword evidence="2" id="KW-1185">Reference proteome</keyword>
<sequence length="85" mass="9227">MSDGCMHTALLLLDCTLDDMRPGRGGKITRCRVCLLLLSVKGRAMSDGCIHTALLLLDCTLDDMRPGRGGKITRCSTPSRVQHVV</sequence>
<accession>A0A8S4G8A5</accession>
<evidence type="ECO:0000313" key="2">
    <source>
        <dbReference type="Proteomes" id="UP000653454"/>
    </source>
</evidence>
<evidence type="ECO:0000313" key="1">
    <source>
        <dbReference type="EMBL" id="CAG9136690.1"/>
    </source>
</evidence>
<dbReference type="EMBL" id="CAJHNJ030000154">
    <property type="protein sequence ID" value="CAG9136690.1"/>
    <property type="molecule type" value="Genomic_DNA"/>
</dbReference>
<dbReference type="Proteomes" id="UP000653454">
    <property type="component" value="Unassembled WGS sequence"/>
</dbReference>